<dbReference type="Pfam" id="PF05258">
    <property type="entry name" value="DciA"/>
    <property type="match status" value="1"/>
</dbReference>
<accession>A0A4R3YRG2</accession>
<dbReference type="EMBL" id="SMCS01000004">
    <property type="protein sequence ID" value="TCV93844.1"/>
    <property type="molecule type" value="Genomic_DNA"/>
</dbReference>
<dbReference type="Proteomes" id="UP000295645">
    <property type="component" value="Unassembled WGS sequence"/>
</dbReference>
<protein>
    <recommendedName>
        <fullName evidence="4">DUF721 domain-containing protein</fullName>
    </recommendedName>
</protein>
<reference evidence="2 3" key="1">
    <citation type="submission" date="2019-03" db="EMBL/GenBank/DDBJ databases">
        <title>Above-ground endophytic microbial communities from plants in different locations in the United States.</title>
        <authorList>
            <person name="Frank C."/>
        </authorList>
    </citation>
    <scope>NUCLEOTIDE SEQUENCE [LARGE SCALE GENOMIC DNA]</scope>
    <source>
        <strain evidence="2 3">LP_13_YM</strain>
    </source>
</reference>
<dbReference type="AlphaFoldDB" id="A0A4R3YRG2"/>
<evidence type="ECO:0000313" key="2">
    <source>
        <dbReference type="EMBL" id="TCV93844.1"/>
    </source>
</evidence>
<sequence>MQSPIQPPRRTTRGLTSVAEAGPVASLAKKARELDELDRKLRQTLPTPLRDQVRFADLRDGRLVFLAPSSAWAAKLRMYQAQILSSARALGAPAGSVTVKVAPLPPEEIIPDRHKPLSTSAARHLKAAAASLSDPVLKSLFLELASHAENPGESDT</sequence>
<dbReference type="InterPro" id="IPR007922">
    <property type="entry name" value="DciA-like"/>
</dbReference>
<comment type="caution">
    <text evidence="2">The sequence shown here is derived from an EMBL/GenBank/DDBJ whole genome shotgun (WGS) entry which is preliminary data.</text>
</comment>
<proteinExistence type="predicted"/>
<evidence type="ECO:0008006" key="4">
    <source>
        <dbReference type="Google" id="ProtNLM"/>
    </source>
</evidence>
<evidence type="ECO:0000313" key="3">
    <source>
        <dbReference type="Proteomes" id="UP000295645"/>
    </source>
</evidence>
<evidence type="ECO:0000256" key="1">
    <source>
        <dbReference type="SAM" id="MobiDB-lite"/>
    </source>
</evidence>
<feature type="region of interest" description="Disordered" evidence="1">
    <location>
        <begin position="1"/>
        <end position="21"/>
    </location>
</feature>
<keyword evidence="3" id="KW-1185">Reference proteome</keyword>
<dbReference type="OrthoDB" id="5801779at2"/>
<dbReference type="RefSeq" id="WP_132144653.1">
    <property type="nucleotide sequence ID" value="NZ_SMCS01000004.1"/>
</dbReference>
<gene>
    <name evidence="2" type="ORF">EC912_10438</name>
</gene>
<name>A0A4R3YRG2_9GAMM</name>
<organism evidence="2 3">
    <name type="scientific">Luteibacter rhizovicinus</name>
    <dbReference type="NCBI Taxonomy" id="242606"/>
    <lineage>
        <taxon>Bacteria</taxon>
        <taxon>Pseudomonadati</taxon>
        <taxon>Pseudomonadota</taxon>
        <taxon>Gammaproteobacteria</taxon>
        <taxon>Lysobacterales</taxon>
        <taxon>Rhodanobacteraceae</taxon>
        <taxon>Luteibacter</taxon>
    </lineage>
</organism>